<dbReference type="Pfam" id="PF00561">
    <property type="entry name" value="Abhydrolase_1"/>
    <property type="match status" value="1"/>
</dbReference>
<dbReference type="Gene3D" id="3.40.50.1820">
    <property type="entry name" value="alpha/beta hydrolase"/>
    <property type="match status" value="1"/>
</dbReference>
<accession>A0A857MFA6</accession>
<dbReference type="GO" id="GO:0016787">
    <property type="term" value="F:hydrolase activity"/>
    <property type="evidence" value="ECO:0007669"/>
    <property type="project" value="UniProtKB-KW"/>
</dbReference>
<dbReference type="RefSeq" id="WP_005190082.1">
    <property type="nucleotide sequence ID" value="NZ_CP045808.1"/>
</dbReference>
<reference evidence="3" key="1">
    <citation type="journal article" date="2021" name="Nat. Microbiol.">
        <title>Cocultivation of an ultrasmall environmental parasitic bacterium with lytic ability against bacteria associated with wastewater foams.</title>
        <authorList>
            <person name="Batinovic S."/>
            <person name="Rose J.J.A."/>
            <person name="Ratcliffe J."/>
            <person name="Seviour R.J."/>
            <person name="Petrovski S."/>
        </authorList>
    </citation>
    <scope>NUCLEOTIDE SEQUENCE</scope>
    <source>
        <strain evidence="3">CON44</strain>
    </source>
</reference>
<name>A0A857MFA6_9ACTN</name>
<dbReference type="PRINTS" id="PR00111">
    <property type="entry name" value="ABHYDROLASE"/>
</dbReference>
<dbReference type="SUPFAM" id="SSF53474">
    <property type="entry name" value="alpha/beta-Hydrolases"/>
    <property type="match status" value="1"/>
</dbReference>
<keyword evidence="1 3" id="KW-0378">Hydrolase</keyword>
<evidence type="ECO:0000259" key="2">
    <source>
        <dbReference type="Pfam" id="PF00561"/>
    </source>
</evidence>
<evidence type="ECO:0000313" key="3">
    <source>
        <dbReference type="EMBL" id="QHN41196.1"/>
    </source>
</evidence>
<dbReference type="EMBL" id="CP045810">
    <property type="protein sequence ID" value="QHN41196.1"/>
    <property type="molecule type" value="Genomic_DNA"/>
</dbReference>
<feature type="domain" description="AB hydrolase-1" evidence="2">
    <location>
        <begin position="27"/>
        <end position="264"/>
    </location>
</feature>
<dbReference type="AlphaFoldDB" id="A0A857MFA6"/>
<gene>
    <name evidence="3" type="ORF">GII30_20305</name>
</gene>
<sequence>MADRITEYRNGDYVFDVIDAGPIDGTPIVLLHGFPQRATAWDLVAPLLHAQGFRTLAPDQRGYSPRARPGRRRDYTLSALAGDVVALFDAIGAGPVHLVGHDWGAMVAWSVAAKHPDRVKSLTTLSVPHPSAYRAAMPHGQIFRSWYAALINIPRLPEVFLSKAFASPDARARIGLPAESADRLYDDIIASGSLPGALNWYRALPFWSKEDIAPGTVRVPTTHVWSDGDFYLSRYGARHSGRWVDAPYEFRIIAGANHWLPEIHPAEIADAILDRVRG</sequence>
<protein>
    <submittedName>
        <fullName evidence="3">Alpha/beta fold hydrolase</fullName>
    </submittedName>
</protein>
<evidence type="ECO:0000256" key="1">
    <source>
        <dbReference type="ARBA" id="ARBA00022801"/>
    </source>
</evidence>
<proteinExistence type="predicted"/>
<dbReference type="InterPro" id="IPR000639">
    <property type="entry name" value="Epox_hydrolase-like"/>
</dbReference>
<organism evidence="3">
    <name type="scientific">Gordonia amarae</name>
    <dbReference type="NCBI Taxonomy" id="36821"/>
    <lineage>
        <taxon>Bacteria</taxon>
        <taxon>Bacillati</taxon>
        <taxon>Actinomycetota</taxon>
        <taxon>Actinomycetes</taxon>
        <taxon>Mycobacteriales</taxon>
        <taxon>Gordoniaceae</taxon>
        <taxon>Gordonia</taxon>
    </lineage>
</organism>
<dbReference type="InterPro" id="IPR029058">
    <property type="entry name" value="AB_hydrolase_fold"/>
</dbReference>
<dbReference type="PANTHER" id="PTHR43329">
    <property type="entry name" value="EPOXIDE HYDROLASE"/>
    <property type="match status" value="1"/>
</dbReference>
<dbReference type="InterPro" id="IPR000073">
    <property type="entry name" value="AB_hydrolase_1"/>
</dbReference>
<dbReference type="PRINTS" id="PR00412">
    <property type="entry name" value="EPOXHYDRLASE"/>
</dbReference>